<accession>A0A5K7Z214</accession>
<protein>
    <submittedName>
        <fullName evidence="1">Uncharacterized protein</fullName>
    </submittedName>
</protein>
<dbReference type="KEGG" id="dwd:DSCW_17060"/>
<name>A0A5K7Z214_9BACT</name>
<evidence type="ECO:0000313" key="1">
    <source>
        <dbReference type="EMBL" id="BBO74289.1"/>
    </source>
</evidence>
<proteinExistence type="predicted"/>
<reference evidence="1 2" key="1">
    <citation type="submission" date="2019-11" db="EMBL/GenBank/DDBJ databases">
        <title>Comparative genomics of hydrocarbon-degrading Desulfosarcina strains.</title>
        <authorList>
            <person name="Watanabe M."/>
            <person name="Kojima H."/>
            <person name="Fukui M."/>
        </authorList>
    </citation>
    <scope>NUCLEOTIDE SEQUENCE [LARGE SCALE GENOMIC DNA]</scope>
    <source>
        <strain evidence="1 2">PP31</strain>
    </source>
</reference>
<keyword evidence="2" id="KW-1185">Reference proteome</keyword>
<dbReference type="AlphaFoldDB" id="A0A5K7Z214"/>
<sequence>MNCIDAVEGTAKATLDRFLEFATERRVDASEYIQNVKTVIDGVLRFVGNNPEVSERPELIRDVLYDYAKKIWLANLEKPVDSESEAEPAVTVDREYQAYCYDYVFDHGNYPR</sequence>
<gene>
    <name evidence="1" type="ORF">DSCW_17060</name>
</gene>
<dbReference type="OrthoDB" id="5420865at2"/>
<dbReference type="EMBL" id="AP021875">
    <property type="protein sequence ID" value="BBO74289.1"/>
    <property type="molecule type" value="Genomic_DNA"/>
</dbReference>
<evidence type="ECO:0000313" key="2">
    <source>
        <dbReference type="Proteomes" id="UP000427769"/>
    </source>
</evidence>
<dbReference type="Proteomes" id="UP000427769">
    <property type="component" value="Chromosome"/>
</dbReference>
<dbReference type="RefSeq" id="WP_155303329.1">
    <property type="nucleotide sequence ID" value="NZ_AP021875.1"/>
</dbReference>
<organism evidence="1 2">
    <name type="scientific">Desulfosarcina widdelii</name>
    <dbReference type="NCBI Taxonomy" id="947919"/>
    <lineage>
        <taxon>Bacteria</taxon>
        <taxon>Pseudomonadati</taxon>
        <taxon>Thermodesulfobacteriota</taxon>
        <taxon>Desulfobacteria</taxon>
        <taxon>Desulfobacterales</taxon>
        <taxon>Desulfosarcinaceae</taxon>
        <taxon>Desulfosarcina</taxon>
    </lineage>
</organism>